<evidence type="ECO:0000259" key="6">
    <source>
        <dbReference type="PROSITE" id="PS00716"/>
    </source>
</evidence>
<dbReference type="Proteomes" id="UP000031971">
    <property type="component" value="Unassembled WGS sequence"/>
</dbReference>
<dbReference type="Gene3D" id="1.10.601.10">
    <property type="entry name" value="RNA Polymerase Primary Sigma Factor"/>
    <property type="match status" value="2"/>
</dbReference>
<feature type="domain" description="RNA polymerase sigma-70" evidence="6">
    <location>
        <begin position="551"/>
        <end position="577"/>
    </location>
</feature>
<evidence type="ECO:0000313" key="8">
    <source>
        <dbReference type="Proteomes" id="UP000031971"/>
    </source>
</evidence>
<dbReference type="InterPro" id="IPR013324">
    <property type="entry name" value="RNA_pol_sigma_r3/r4-like"/>
</dbReference>
<dbReference type="PANTHER" id="PTHR30603:SF60">
    <property type="entry name" value="RNA POLYMERASE SIGMA FACTOR RPOD"/>
    <property type="match status" value="1"/>
</dbReference>
<keyword evidence="4" id="KW-0804">Transcription</keyword>
<dbReference type="InterPro" id="IPR007630">
    <property type="entry name" value="RNA_pol_sigma70_r4"/>
</dbReference>
<dbReference type="Pfam" id="PF04542">
    <property type="entry name" value="Sigma70_r2"/>
    <property type="match status" value="1"/>
</dbReference>
<dbReference type="PROSITE" id="PS00716">
    <property type="entry name" value="SIGMA70_2"/>
    <property type="match status" value="1"/>
</dbReference>
<dbReference type="GO" id="GO:0016987">
    <property type="term" value="F:sigma factor activity"/>
    <property type="evidence" value="ECO:0007669"/>
    <property type="project" value="UniProtKB-KW"/>
</dbReference>
<feature type="region of interest" description="Disordered" evidence="5">
    <location>
        <begin position="1"/>
        <end position="43"/>
    </location>
</feature>
<name>A0A0C2YPB2_PARME</name>
<accession>A0A0C2YPB2</accession>
<dbReference type="NCBIfam" id="TIGR02937">
    <property type="entry name" value="sigma70-ECF"/>
    <property type="match status" value="1"/>
</dbReference>
<dbReference type="InterPro" id="IPR050239">
    <property type="entry name" value="Sigma-70_RNA_pol_init_factors"/>
</dbReference>
<gene>
    <name evidence="7" type="ORF">CCC_01446</name>
</gene>
<evidence type="ECO:0000256" key="4">
    <source>
        <dbReference type="ARBA" id="ARBA00023163"/>
    </source>
</evidence>
<dbReference type="EMBL" id="JXSL01000033">
    <property type="protein sequence ID" value="KIL96953.1"/>
    <property type="molecule type" value="Genomic_DNA"/>
</dbReference>
<comment type="caution">
    <text evidence="7">The sequence shown here is derived from an EMBL/GenBank/DDBJ whole genome shotgun (WGS) entry which is preliminary data.</text>
</comment>
<keyword evidence="8" id="KW-1185">Reference proteome</keyword>
<dbReference type="InterPro" id="IPR007627">
    <property type="entry name" value="RNA_pol_sigma70_r2"/>
</dbReference>
<dbReference type="STRING" id="272627.CCC_01446"/>
<dbReference type="Pfam" id="PF04545">
    <property type="entry name" value="Sigma70_r4"/>
    <property type="match status" value="1"/>
</dbReference>
<evidence type="ECO:0000256" key="5">
    <source>
        <dbReference type="SAM" id="MobiDB-lite"/>
    </source>
</evidence>
<proteinExistence type="predicted"/>
<feature type="compositionally biased region" description="Acidic residues" evidence="5">
    <location>
        <begin position="253"/>
        <end position="280"/>
    </location>
</feature>
<sequence length="590" mass="65298">MAGELVPADVSSFSHSRHDAEEFDLSGWEEEKDSPPPPADPTCADRADELQRRLSLHVPIDLDAGWDDVDIDLPDILVSVRRRAKLDGDEEAALRELVLVAVADGRIRGEFLALVAPRDQDDPDVPDPDCLANLRVMLGDMGVVVDDDPFSPDRPSETGASDDEDDRFQDEVAEGLAFLRNLNSNRADPLTHYIGGLPRDRLTRDDEASLAMEIERGTKAALAAVAMSPAAVSELLTAVEAVIRGETPPQDVLESDDEEREDDDDAVLDEDGGPGVDGDDMLTGHPLQPELMFRLEAIRDLCRRLSQGQDGGFAERLGDRLAALGLSHAFVARLRRAVETDPSGGEARRRMEAGLETARRARERFALANLKLVVWGAKKFGGLTWPDRIQEGNLGLLKAVERFDHRRGAKFSTYATWWIKQAVTRAVADKGRTIRIPVHAQEAMRKLRRAQNEVFALTGREALPEEVGELTEIPLARVRRFLAVAEEPASLDVEEVGLHAAEMASREPDPEERLAVAEIKAMVRGQLELLPPREATVIRLRFGIGCEREYTLEEIGQQFGVTRERIRQIEAKALRKLSHPGRIKALQGCR</sequence>
<dbReference type="SUPFAM" id="SSF88659">
    <property type="entry name" value="Sigma3 and sigma4 domains of RNA polymerase sigma factors"/>
    <property type="match status" value="2"/>
</dbReference>
<keyword evidence="3" id="KW-0238">DNA-binding</keyword>
<dbReference type="CDD" id="cd06171">
    <property type="entry name" value="Sigma70_r4"/>
    <property type="match status" value="1"/>
</dbReference>
<feature type="region of interest" description="Disordered" evidence="5">
    <location>
        <begin position="246"/>
        <end position="280"/>
    </location>
</feature>
<dbReference type="InterPro" id="IPR014284">
    <property type="entry name" value="RNA_pol_sigma-70_dom"/>
</dbReference>
<reference evidence="7 8" key="1">
    <citation type="submission" date="2015-01" db="EMBL/GenBank/DDBJ databases">
        <title>Genome Sequence of Magnetospirillum magnetotacticum Strain MS-1.</title>
        <authorList>
            <person name="Marinov G.K."/>
            <person name="Smalley M.D."/>
            <person name="DeSalvo G."/>
        </authorList>
    </citation>
    <scope>NUCLEOTIDE SEQUENCE [LARGE SCALE GENOMIC DNA]</scope>
    <source>
        <strain evidence="7 8">MS-1</strain>
    </source>
</reference>
<dbReference type="InterPro" id="IPR036388">
    <property type="entry name" value="WH-like_DNA-bd_sf"/>
</dbReference>
<evidence type="ECO:0000256" key="3">
    <source>
        <dbReference type="ARBA" id="ARBA00023125"/>
    </source>
</evidence>
<dbReference type="Gene3D" id="1.10.10.10">
    <property type="entry name" value="Winged helix-like DNA-binding domain superfamily/Winged helix DNA-binding domain"/>
    <property type="match status" value="2"/>
</dbReference>
<protein>
    <submittedName>
        <fullName evidence="7">RNA polymerase sigma factor RpoD</fullName>
    </submittedName>
</protein>
<dbReference type="InterPro" id="IPR013325">
    <property type="entry name" value="RNA_pol_sigma_r2"/>
</dbReference>
<dbReference type="Pfam" id="PF04539">
    <property type="entry name" value="Sigma70_r3"/>
    <property type="match status" value="1"/>
</dbReference>
<feature type="region of interest" description="Disordered" evidence="5">
    <location>
        <begin position="146"/>
        <end position="167"/>
    </location>
</feature>
<keyword evidence="2" id="KW-0731">Sigma factor</keyword>
<evidence type="ECO:0000313" key="7">
    <source>
        <dbReference type="EMBL" id="KIL96953.1"/>
    </source>
</evidence>
<dbReference type="AlphaFoldDB" id="A0A0C2YPB2"/>
<dbReference type="PANTHER" id="PTHR30603">
    <property type="entry name" value="RNA POLYMERASE SIGMA FACTOR RPO"/>
    <property type="match status" value="1"/>
</dbReference>
<dbReference type="InterPro" id="IPR000943">
    <property type="entry name" value="RNA_pol_sigma70"/>
</dbReference>
<keyword evidence="1" id="KW-0805">Transcription regulation</keyword>
<dbReference type="PRINTS" id="PR00046">
    <property type="entry name" value="SIGMA70FCT"/>
</dbReference>
<evidence type="ECO:0000256" key="2">
    <source>
        <dbReference type="ARBA" id="ARBA00023082"/>
    </source>
</evidence>
<feature type="compositionally biased region" description="Acidic residues" evidence="5">
    <location>
        <begin position="21"/>
        <end position="32"/>
    </location>
</feature>
<organism evidence="7 8">
    <name type="scientific">Paramagnetospirillum magnetotacticum MS-1</name>
    <dbReference type="NCBI Taxonomy" id="272627"/>
    <lineage>
        <taxon>Bacteria</taxon>
        <taxon>Pseudomonadati</taxon>
        <taxon>Pseudomonadota</taxon>
        <taxon>Alphaproteobacteria</taxon>
        <taxon>Rhodospirillales</taxon>
        <taxon>Magnetospirillaceae</taxon>
        <taxon>Paramagnetospirillum</taxon>
    </lineage>
</organism>
<dbReference type="InterPro" id="IPR007624">
    <property type="entry name" value="RNA_pol_sigma70_r3"/>
</dbReference>
<dbReference type="GO" id="GO:0003677">
    <property type="term" value="F:DNA binding"/>
    <property type="evidence" value="ECO:0007669"/>
    <property type="project" value="UniProtKB-KW"/>
</dbReference>
<dbReference type="GO" id="GO:0006352">
    <property type="term" value="P:DNA-templated transcription initiation"/>
    <property type="evidence" value="ECO:0007669"/>
    <property type="project" value="InterPro"/>
</dbReference>
<evidence type="ECO:0000256" key="1">
    <source>
        <dbReference type="ARBA" id="ARBA00023015"/>
    </source>
</evidence>
<dbReference type="SUPFAM" id="SSF88946">
    <property type="entry name" value="Sigma2 domain of RNA polymerase sigma factors"/>
    <property type="match status" value="1"/>
</dbReference>